<dbReference type="AlphaFoldDB" id="A0A836FTK7"/>
<dbReference type="GO" id="GO:0006511">
    <property type="term" value="P:ubiquitin-dependent protein catabolic process"/>
    <property type="evidence" value="ECO:0007669"/>
    <property type="project" value="InterPro"/>
</dbReference>
<evidence type="ECO:0000313" key="3">
    <source>
        <dbReference type="EMBL" id="KAG5469017.1"/>
    </source>
</evidence>
<dbReference type="InterPro" id="IPR011333">
    <property type="entry name" value="SKP1/BTB/POZ_sf"/>
</dbReference>
<keyword evidence="4" id="KW-1185">Reference proteome</keyword>
<dbReference type="KEGG" id="loi:92358376"/>
<sequence>MTSRSSTLSAGPSTLASPAQNLIFVASDGVRVPVKRAIATEASFVLRDLLDGQDLLPTSHRDSSRLGFSFLGDEGSSTHFSTPRTSDRVVELDNLFEGAGASQLFTSDKRWVPQERPQHGGDSTETAGANAAVKEAVPDLMDFFPVAPAADPSPDIFAGVPASVEATPLSNASPSISSATASARRVKPTTQVPPLARSVHSPPGPSPPLIAPPTEVEIPFPYFTGDILERVCRHMSYRFRMSSFGSEDGCYRVYVVKTRTIPRPMTLPLVEYLDLKDRAFIADWDELITVQMVKAATLLNYEELLQLASAKLASYLIERDLEGVRTLLGVKGDFDFAEDAELKKEQAVDYLR</sequence>
<dbReference type="InterPro" id="IPR016072">
    <property type="entry name" value="Skp1_comp_dimer"/>
</dbReference>
<feature type="domain" description="SKP1 component dimerisation" evidence="2">
    <location>
        <begin position="303"/>
        <end position="347"/>
    </location>
</feature>
<accession>A0A836FTK7</accession>
<dbReference type="SUPFAM" id="SSF81382">
    <property type="entry name" value="Skp1 dimerisation domain-like"/>
    <property type="match status" value="1"/>
</dbReference>
<comment type="caution">
    <text evidence="3">The sequence shown here is derived from an EMBL/GenBank/DDBJ whole genome shotgun (WGS) entry which is preliminary data.</text>
</comment>
<organism evidence="3 4">
    <name type="scientific">Leishmania orientalis</name>
    <dbReference type="NCBI Taxonomy" id="2249476"/>
    <lineage>
        <taxon>Eukaryota</taxon>
        <taxon>Discoba</taxon>
        <taxon>Euglenozoa</taxon>
        <taxon>Kinetoplastea</taxon>
        <taxon>Metakinetoplastina</taxon>
        <taxon>Trypanosomatida</taxon>
        <taxon>Trypanosomatidae</taxon>
        <taxon>Leishmaniinae</taxon>
        <taxon>Leishmania</taxon>
    </lineage>
</organism>
<gene>
    <name evidence="3" type="ORF">LSCM4_02412</name>
</gene>
<reference evidence="4" key="1">
    <citation type="journal article" date="2021" name="Microbiol. Resour. Announc.">
        <title>LGAAP: Leishmaniinae Genome Assembly and Annotation Pipeline.</title>
        <authorList>
            <person name="Almutairi H."/>
            <person name="Urbaniak M.D."/>
            <person name="Bates M.D."/>
            <person name="Jariyapan N."/>
            <person name="Kwakye-Nuako G."/>
            <person name="Thomaz-Soccol V."/>
            <person name="Al-Salem W.S."/>
            <person name="Dillon R.J."/>
            <person name="Bates P.A."/>
            <person name="Gatherer D."/>
        </authorList>
    </citation>
    <scope>NUCLEOTIDE SEQUENCE [LARGE SCALE GENOMIC DNA]</scope>
</reference>
<dbReference type="EMBL" id="JAFHLR010000033">
    <property type="protein sequence ID" value="KAG5469017.1"/>
    <property type="molecule type" value="Genomic_DNA"/>
</dbReference>
<reference evidence="4" key="2">
    <citation type="journal article" date="2021" name="Sci. Data">
        <title>Chromosome-scale genome sequencing, assembly and annotation of six genomes from subfamily Leishmaniinae.</title>
        <authorList>
            <person name="Almutairi H."/>
            <person name="Urbaniak M.D."/>
            <person name="Bates M.D."/>
            <person name="Jariyapan N."/>
            <person name="Kwakye-Nuako G."/>
            <person name="Thomaz Soccol V."/>
            <person name="Al-Salem W.S."/>
            <person name="Dillon R.J."/>
            <person name="Bates P.A."/>
            <person name="Gatherer D."/>
        </authorList>
    </citation>
    <scope>NUCLEOTIDE SEQUENCE [LARGE SCALE GENOMIC DNA]</scope>
</reference>
<evidence type="ECO:0000259" key="2">
    <source>
        <dbReference type="Pfam" id="PF01466"/>
    </source>
</evidence>
<evidence type="ECO:0000256" key="1">
    <source>
        <dbReference type="SAM" id="MobiDB-lite"/>
    </source>
</evidence>
<feature type="region of interest" description="Disordered" evidence="1">
    <location>
        <begin position="175"/>
        <end position="206"/>
    </location>
</feature>
<name>A0A836FTK7_9TRYP</name>
<dbReference type="RefSeq" id="XP_067059994.1">
    <property type="nucleotide sequence ID" value="XM_067204442.1"/>
</dbReference>
<proteinExistence type="predicted"/>
<dbReference type="Proteomes" id="UP000674143">
    <property type="component" value="Unassembled WGS sequence"/>
</dbReference>
<evidence type="ECO:0000313" key="4">
    <source>
        <dbReference type="Proteomes" id="UP000674143"/>
    </source>
</evidence>
<protein>
    <recommendedName>
        <fullName evidence="2">SKP1 component dimerisation domain-containing protein</fullName>
    </recommendedName>
</protein>
<dbReference type="GeneID" id="92358376"/>
<dbReference type="Gene3D" id="3.30.710.10">
    <property type="entry name" value="Potassium Channel Kv1.1, Chain A"/>
    <property type="match status" value="1"/>
</dbReference>
<dbReference type="InterPro" id="IPR036296">
    <property type="entry name" value="SKP1-like_dim_sf"/>
</dbReference>
<dbReference type="Pfam" id="PF01466">
    <property type="entry name" value="Skp1"/>
    <property type="match status" value="1"/>
</dbReference>